<dbReference type="GO" id="GO:0030041">
    <property type="term" value="P:actin filament polymerization"/>
    <property type="evidence" value="ECO:0007669"/>
    <property type="project" value="TreeGrafter"/>
</dbReference>
<feature type="compositionally biased region" description="Pro residues" evidence="1">
    <location>
        <begin position="150"/>
        <end position="170"/>
    </location>
</feature>
<dbReference type="Pfam" id="PF13837">
    <property type="entry name" value="Myb_DNA-bind_4"/>
    <property type="match status" value="1"/>
</dbReference>
<feature type="compositionally biased region" description="Polar residues" evidence="1">
    <location>
        <begin position="417"/>
        <end position="427"/>
    </location>
</feature>
<keyword evidence="4" id="KW-1185">Reference proteome</keyword>
<feature type="region of interest" description="Disordered" evidence="1">
    <location>
        <begin position="118"/>
        <end position="212"/>
    </location>
</feature>
<feature type="region of interest" description="Disordered" evidence="1">
    <location>
        <begin position="1"/>
        <end position="106"/>
    </location>
</feature>
<reference evidence="3" key="1">
    <citation type="submission" date="2022-07" db="EMBL/GenBank/DDBJ databases">
        <title>Phylogenomic reconstructions and comparative analyses of Kickxellomycotina fungi.</title>
        <authorList>
            <person name="Reynolds N.K."/>
            <person name="Stajich J.E."/>
            <person name="Barry K."/>
            <person name="Grigoriev I.V."/>
            <person name="Crous P."/>
            <person name="Smith M.E."/>
        </authorList>
    </citation>
    <scope>NUCLEOTIDE SEQUENCE</scope>
    <source>
        <strain evidence="3">RSA 476</strain>
    </source>
</reference>
<feature type="compositionally biased region" description="Low complexity" evidence="1">
    <location>
        <begin position="361"/>
        <end position="373"/>
    </location>
</feature>
<evidence type="ECO:0000259" key="2">
    <source>
        <dbReference type="PROSITE" id="PS50090"/>
    </source>
</evidence>
<dbReference type="InterPro" id="IPR001005">
    <property type="entry name" value="SANT/Myb"/>
</dbReference>
<feature type="region of interest" description="Disordered" evidence="1">
    <location>
        <begin position="356"/>
        <end position="378"/>
    </location>
</feature>
<feature type="domain" description="Myb-like" evidence="2">
    <location>
        <begin position="259"/>
        <end position="319"/>
    </location>
</feature>
<feature type="region of interest" description="Disordered" evidence="1">
    <location>
        <begin position="562"/>
        <end position="587"/>
    </location>
</feature>
<comment type="caution">
    <text evidence="3">The sequence shown here is derived from an EMBL/GenBank/DDBJ whole genome shotgun (WGS) entry which is preliminary data.</text>
</comment>
<dbReference type="InterPro" id="IPR051412">
    <property type="entry name" value="Formin_Homology_Diaphanous_sf"/>
</dbReference>
<sequence length="734" mass="79214">MAYRKRSLDLPVSEDSPASIKHARSSNSSSSSSRPPLTVSTALEPAAASGDYNGGALPPIRSLTGLALPSPAIPSFRHFHTSSSGASNSPVSSNVRQQQQEQLSSGLTAGLSQLSYARTAPPAQPSQHPQSAYPGHSYNPPPSAHYTYAPPQPQPHTQPQPPPPPPPPPSYYRSHTDHIDQANSMAAHHHHASSPISSTQSDRSPHVQPVSREMTRTGGMELIHTAGGESATVAAMAQLEMMDGGIIGSPPEAVKVARNWSREETLSLVRAIKRHYEALKRCKTNQERSNVWHRIHKEHSSQFPGRSKKASQDRWGKVLSDYKDVMVHNKEKGAARWTFDFFKEVAGIVEGDTQYIDSAMSPPSSSVTTTSSTAGRALPPASADDLSLYSFGAAAPSSARSYATGSSTALPTPAITAGSSGPPNSSTPRPPIAHHRMSEPNLSLLSTTAKHDSRFMPHHHRPPPPPPLSVHGRHSGTLAMHIPQHRPPMQHHHNQQLSPVDVHSSTFDNRQPTRYSPPRRTSYPQLQYQQQLLSAQANAASRAGRGSYHTFRYYPQLGAGAAGAVPPLSPQQQQQQIGEPESSLPQQRFGGDGASVGVLSKQQIRVHSWAPSTVSAIATPAVSAPETNMAVVEKEASPANVVVYPLTSGLESGSRPATLSPDLPLTHNNGDPEDTCRQVLDILSQQMRRIDAEQDNLVRLKESTQNTMNKVEQIMQMYIQPPPPPPSGSDDSHR</sequence>
<organism evidence="3 4">
    <name type="scientific">Coemansia aciculifera</name>
    <dbReference type="NCBI Taxonomy" id="417176"/>
    <lineage>
        <taxon>Eukaryota</taxon>
        <taxon>Fungi</taxon>
        <taxon>Fungi incertae sedis</taxon>
        <taxon>Zoopagomycota</taxon>
        <taxon>Kickxellomycotina</taxon>
        <taxon>Kickxellomycetes</taxon>
        <taxon>Kickxellales</taxon>
        <taxon>Kickxellaceae</taxon>
        <taxon>Coemansia</taxon>
    </lineage>
</organism>
<dbReference type="PROSITE" id="PS50090">
    <property type="entry name" value="MYB_LIKE"/>
    <property type="match status" value="1"/>
</dbReference>
<feature type="compositionally biased region" description="Low complexity" evidence="1">
    <location>
        <begin position="125"/>
        <end position="134"/>
    </location>
</feature>
<dbReference type="AlphaFoldDB" id="A0A9W8IL63"/>
<evidence type="ECO:0000256" key="1">
    <source>
        <dbReference type="SAM" id="MobiDB-lite"/>
    </source>
</evidence>
<dbReference type="GO" id="GO:0005884">
    <property type="term" value="C:actin filament"/>
    <property type="evidence" value="ECO:0007669"/>
    <property type="project" value="TreeGrafter"/>
</dbReference>
<feature type="compositionally biased region" description="Polar residues" evidence="1">
    <location>
        <begin position="495"/>
        <end position="514"/>
    </location>
</feature>
<accession>A0A9W8IL63</accession>
<name>A0A9W8IL63_9FUNG</name>
<feature type="compositionally biased region" description="Polar residues" evidence="1">
    <location>
        <begin position="400"/>
        <end position="410"/>
    </location>
</feature>
<dbReference type="EMBL" id="JANBUY010000216">
    <property type="protein sequence ID" value="KAJ2861545.1"/>
    <property type="molecule type" value="Genomic_DNA"/>
</dbReference>
<dbReference type="InterPro" id="IPR044822">
    <property type="entry name" value="Myb_DNA-bind_4"/>
</dbReference>
<protein>
    <recommendedName>
        <fullName evidence="2">Myb-like domain-containing protein</fullName>
    </recommendedName>
</protein>
<evidence type="ECO:0000313" key="3">
    <source>
        <dbReference type="EMBL" id="KAJ2861545.1"/>
    </source>
</evidence>
<gene>
    <name evidence="3" type="ORF">GGH94_004825</name>
</gene>
<dbReference type="Proteomes" id="UP001140074">
    <property type="component" value="Unassembled WGS sequence"/>
</dbReference>
<feature type="compositionally biased region" description="Low complexity" evidence="1">
    <location>
        <begin position="82"/>
        <end position="93"/>
    </location>
</feature>
<feature type="region of interest" description="Disordered" evidence="1">
    <location>
        <begin position="480"/>
        <end position="521"/>
    </location>
</feature>
<feature type="region of interest" description="Disordered" evidence="1">
    <location>
        <begin position="400"/>
        <end position="436"/>
    </location>
</feature>
<feature type="compositionally biased region" description="Polar residues" evidence="1">
    <location>
        <begin position="94"/>
        <end position="106"/>
    </location>
</feature>
<dbReference type="CDD" id="cd00167">
    <property type="entry name" value="SANT"/>
    <property type="match status" value="1"/>
</dbReference>
<dbReference type="PANTHER" id="PTHR45691:SF6">
    <property type="entry name" value="PROTEIN DIAPHANOUS"/>
    <property type="match status" value="1"/>
</dbReference>
<evidence type="ECO:0000313" key="4">
    <source>
        <dbReference type="Proteomes" id="UP001140074"/>
    </source>
</evidence>
<proteinExistence type="predicted"/>
<dbReference type="PANTHER" id="PTHR45691">
    <property type="entry name" value="PROTEIN DIAPHANOUS"/>
    <property type="match status" value="1"/>
</dbReference>